<keyword evidence="4 8" id="KW-0732">Signal</keyword>
<dbReference type="InterPro" id="IPR046530">
    <property type="entry name" value="BIM1-like_dom"/>
</dbReference>
<accession>A0A8E2JW80</accession>
<evidence type="ECO:0000259" key="9">
    <source>
        <dbReference type="Pfam" id="PF20238"/>
    </source>
</evidence>
<keyword evidence="11" id="KW-1185">Reference proteome</keyword>
<keyword evidence="7" id="KW-0449">Lipoprotein</keyword>
<keyword evidence="5" id="KW-0472">Membrane</keyword>
<evidence type="ECO:0000256" key="3">
    <source>
        <dbReference type="ARBA" id="ARBA00022622"/>
    </source>
</evidence>
<protein>
    <recommendedName>
        <fullName evidence="9">Copper acquisition factor BIM1-like domain-containing protein</fullName>
    </recommendedName>
</protein>
<dbReference type="Proteomes" id="UP000250140">
    <property type="component" value="Unassembled WGS sequence"/>
</dbReference>
<feature type="chain" id="PRO_5034755166" description="Copper acquisition factor BIM1-like domain-containing protein" evidence="8">
    <location>
        <begin position="17"/>
        <end position="221"/>
    </location>
</feature>
<proteinExistence type="predicted"/>
<evidence type="ECO:0000256" key="8">
    <source>
        <dbReference type="SAM" id="SignalP"/>
    </source>
</evidence>
<dbReference type="InterPro" id="IPR046936">
    <property type="entry name" value="BIM1-like"/>
</dbReference>
<dbReference type="GO" id="GO:0005886">
    <property type="term" value="C:plasma membrane"/>
    <property type="evidence" value="ECO:0007669"/>
    <property type="project" value="UniProtKB-SubCell"/>
</dbReference>
<dbReference type="EMBL" id="KV749037">
    <property type="protein sequence ID" value="OCL11479.1"/>
    <property type="molecule type" value="Genomic_DNA"/>
</dbReference>
<keyword evidence="6" id="KW-0325">Glycoprotein</keyword>
<evidence type="ECO:0000313" key="10">
    <source>
        <dbReference type="EMBL" id="OCL11479.1"/>
    </source>
</evidence>
<dbReference type="Pfam" id="PF20238">
    <property type="entry name" value="BIM1-like_dom"/>
    <property type="match status" value="1"/>
</dbReference>
<feature type="domain" description="Copper acquisition factor BIM1-like" evidence="9">
    <location>
        <begin position="15"/>
        <end position="161"/>
    </location>
</feature>
<organism evidence="10 11">
    <name type="scientific">Glonium stellatum</name>
    <dbReference type="NCBI Taxonomy" id="574774"/>
    <lineage>
        <taxon>Eukaryota</taxon>
        <taxon>Fungi</taxon>
        <taxon>Dikarya</taxon>
        <taxon>Ascomycota</taxon>
        <taxon>Pezizomycotina</taxon>
        <taxon>Dothideomycetes</taxon>
        <taxon>Pleosporomycetidae</taxon>
        <taxon>Gloniales</taxon>
        <taxon>Gloniaceae</taxon>
        <taxon>Glonium</taxon>
    </lineage>
</organism>
<evidence type="ECO:0000256" key="7">
    <source>
        <dbReference type="ARBA" id="ARBA00023288"/>
    </source>
</evidence>
<dbReference type="AlphaFoldDB" id="A0A8E2JW80"/>
<comment type="subcellular location">
    <subcellularLocation>
        <location evidence="1">Cell membrane</location>
        <topology evidence="1">Lipid-anchor</topology>
        <topology evidence="1">GPI-anchor</topology>
    </subcellularLocation>
</comment>
<dbReference type="PANTHER" id="PTHR34992:SF1">
    <property type="entry name" value="COPPER ACQUISITION FACTOR BIM1-LIKE DOMAIN-CONTAINING PROTEIN"/>
    <property type="match status" value="1"/>
</dbReference>
<dbReference type="GO" id="GO:0098552">
    <property type="term" value="C:side of membrane"/>
    <property type="evidence" value="ECO:0007669"/>
    <property type="project" value="UniProtKB-KW"/>
</dbReference>
<evidence type="ECO:0000256" key="1">
    <source>
        <dbReference type="ARBA" id="ARBA00004609"/>
    </source>
</evidence>
<keyword evidence="3" id="KW-0336">GPI-anchor</keyword>
<sequence>MHSALALLSLIPLSSAHFLLNWPPARGFDDSTSSNFPCGGFNTVSSNRTTWPATGGPIQLDMHHTQTDVEVLIALGSDPGVNYNIVMRPTFLQQGLGNFCVGMVSVPSGVNITEGMPATIQVVSNGDEAGSGGLYQCADVTLTLTPLSSSDYSSHCANGTGITTQSISNSNVNANETFPSGGATSASGSAAAAKSTGLAPQNTLAAWAIGAVGVVGGLMAL</sequence>
<reference evidence="10 11" key="1">
    <citation type="journal article" date="2016" name="Nat. Commun.">
        <title>Ectomycorrhizal ecology is imprinted in the genome of the dominant symbiotic fungus Cenococcum geophilum.</title>
        <authorList>
            <consortium name="DOE Joint Genome Institute"/>
            <person name="Peter M."/>
            <person name="Kohler A."/>
            <person name="Ohm R.A."/>
            <person name="Kuo A."/>
            <person name="Krutzmann J."/>
            <person name="Morin E."/>
            <person name="Arend M."/>
            <person name="Barry K.W."/>
            <person name="Binder M."/>
            <person name="Choi C."/>
            <person name="Clum A."/>
            <person name="Copeland A."/>
            <person name="Grisel N."/>
            <person name="Haridas S."/>
            <person name="Kipfer T."/>
            <person name="LaButti K."/>
            <person name="Lindquist E."/>
            <person name="Lipzen A."/>
            <person name="Maire R."/>
            <person name="Meier B."/>
            <person name="Mihaltcheva S."/>
            <person name="Molinier V."/>
            <person name="Murat C."/>
            <person name="Poggeler S."/>
            <person name="Quandt C.A."/>
            <person name="Sperisen C."/>
            <person name="Tritt A."/>
            <person name="Tisserant E."/>
            <person name="Crous P.W."/>
            <person name="Henrissat B."/>
            <person name="Nehls U."/>
            <person name="Egli S."/>
            <person name="Spatafora J.W."/>
            <person name="Grigoriev I.V."/>
            <person name="Martin F.M."/>
        </authorList>
    </citation>
    <scope>NUCLEOTIDE SEQUENCE [LARGE SCALE GENOMIC DNA]</scope>
    <source>
        <strain evidence="10 11">CBS 207.34</strain>
    </source>
</reference>
<keyword evidence="2" id="KW-1003">Cell membrane</keyword>
<gene>
    <name evidence="10" type="ORF">AOQ84DRAFT_188204</name>
</gene>
<evidence type="ECO:0000256" key="5">
    <source>
        <dbReference type="ARBA" id="ARBA00023136"/>
    </source>
</evidence>
<dbReference type="CDD" id="cd21176">
    <property type="entry name" value="LPMO_auxiliary-like"/>
    <property type="match status" value="1"/>
</dbReference>
<evidence type="ECO:0000256" key="2">
    <source>
        <dbReference type="ARBA" id="ARBA00022475"/>
    </source>
</evidence>
<feature type="signal peptide" evidence="8">
    <location>
        <begin position="1"/>
        <end position="16"/>
    </location>
</feature>
<evidence type="ECO:0000256" key="6">
    <source>
        <dbReference type="ARBA" id="ARBA00023180"/>
    </source>
</evidence>
<evidence type="ECO:0000256" key="4">
    <source>
        <dbReference type="ARBA" id="ARBA00022729"/>
    </source>
</evidence>
<dbReference type="OrthoDB" id="2146436at2759"/>
<name>A0A8E2JW80_9PEZI</name>
<dbReference type="PANTHER" id="PTHR34992">
    <property type="entry name" value="HYPHAL ANASTAMOSIS-7 PROTEIN"/>
    <property type="match status" value="1"/>
</dbReference>
<evidence type="ECO:0000313" key="11">
    <source>
        <dbReference type="Proteomes" id="UP000250140"/>
    </source>
</evidence>